<dbReference type="EMBL" id="JAQGEF010000006">
    <property type="protein sequence ID" value="MDA3614541.1"/>
    <property type="molecule type" value="Genomic_DNA"/>
</dbReference>
<proteinExistence type="predicted"/>
<name>A0ABT4UI79_9BACT</name>
<dbReference type="InterPro" id="IPR009858">
    <property type="entry name" value="DUF1415"/>
</dbReference>
<protein>
    <submittedName>
        <fullName evidence="1">DUF1415 domain-containing protein</fullName>
    </submittedName>
</protein>
<dbReference type="Proteomes" id="UP001210231">
    <property type="component" value="Unassembled WGS sequence"/>
</dbReference>
<dbReference type="Pfam" id="PF07209">
    <property type="entry name" value="DUF1415"/>
    <property type="match status" value="1"/>
</dbReference>
<accession>A0ABT4UI79</accession>
<evidence type="ECO:0000313" key="1">
    <source>
        <dbReference type="EMBL" id="MDA3614541.1"/>
    </source>
</evidence>
<organism evidence="1 2">
    <name type="scientific">Polluticaenibacter yanchengensis</name>
    <dbReference type="NCBI Taxonomy" id="3014562"/>
    <lineage>
        <taxon>Bacteria</taxon>
        <taxon>Pseudomonadati</taxon>
        <taxon>Bacteroidota</taxon>
        <taxon>Chitinophagia</taxon>
        <taxon>Chitinophagales</taxon>
        <taxon>Chitinophagaceae</taxon>
        <taxon>Polluticaenibacter</taxon>
    </lineage>
</organism>
<dbReference type="RefSeq" id="WP_407030866.1">
    <property type="nucleotide sequence ID" value="NZ_JAQGEF010000006.1"/>
</dbReference>
<evidence type="ECO:0000313" key="2">
    <source>
        <dbReference type="Proteomes" id="UP001210231"/>
    </source>
</evidence>
<reference evidence="1 2" key="1">
    <citation type="submission" date="2022-12" db="EMBL/GenBank/DDBJ databases">
        <title>Chitinophagaceae gen. sp. nov., a new member of the family Chitinophagaceae, isolated from soil in a chemical factory.</title>
        <authorList>
            <person name="Ke Z."/>
        </authorList>
    </citation>
    <scope>NUCLEOTIDE SEQUENCE [LARGE SCALE GENOMIC DNA]</scope>
    <source>
        <strain evidence="1 2">LY-5</strain>
    </source>
</reference>
<gene>
    <name evidence="1" type="ORF">O3P16_06955</name>
</gene>
<sequence length="181" mass="20882">MTNEKIIQHTKLWIEQVVIANNFCPFAAKPYAENKIDYLIIDSINKHTVLRLMQDYCVVLDSNDAIETAFLILPIGFNHFKDYLTLLQMANSHLKANHWEGIFQLASFHPHYKFAGKSSKDVTNYTNRSPYPMLHLIREKSIESVRRFFKNIESIPSKNIAVIRTIGPDKMEATLQGIIDS</sequence>
<keyword evidence="2" id="KW-1185">Reference proteome</keyword>
<comment type="caution">
    <text evidence="1">The sequence shown here is derived from an EMBL/GenBank/DDBJ whole genome shotgun (WGS) entry which is preliminary data.</text>
</comment>